<dbReference type="Gene3D" id="1.20.140.10">
    <property type="entry name" value="Butyryl-CoA Dehydrogenase, subunit A, domain 3"/>
    <property type="match status" value="1"/>
</dbReference>
<dbReference type="InterPro" id="IPR046373">
    <property type="entry name" value="Acyl-CoA_Oxase/DH_mid-dom_sf"/>
</dbReference>
<dbReference type="InterPro" id="IPR001128">
    <property type="entry name" value="Cyt_P450"/>
</dbReference>
<dbReference type="GO" id="GO:0005506">
    <property type="term" value="F:iron ion binding"/>
    <property type="evidence" value="ECO:0007669"/>
    <property type="project" value="InterPro"/>
</dbReference>
<evidence type="ECO:0000256" key="5">
    <source>
        <dbReference type="ARBA" id="ARBA00022827"/>
    </source>
</evidence>
<dbReference type="PANTHER" id="PTHR24300">
    <property type="entry name" value="CYTOCHROME P450 508A4-RELATED"/>
    <property type="match status" value="1"/>
</dbReference>
<dbReference type="Gene3D" id="1.10.630.10">
    <property type="entry name" value="Cytochrome P450"/>
    <property type="match status" value="1"/>
</dbReference>
<keyword evidence="7" id="KW-0560">Oxidoreductase</keyword>
<dbReference type="InterPro" id="IPR036250">
    <property type="entry name" value="AcylCo_DH-like_C"/>
</dbReference>
<keyword evidence="10" id="KW-1185">Reference proteome</keyword>
<dbReference type="InterPro" id="IPR017972">
    <property type="entry name" value="Cyt_P450_CS"/>
</dbReference>
<dbReference type="PRINTS" id="PR00463">
    <property type="entry name" value="EP450I"/>
</dbReference>
<dbReference type="GO" id="GO:0016627">
    <property type="term" value="F:oxidoreductase activity, acting on the CH-CH group of donors"/>
    <property type="evidence" value="ECO:0007669"/>
    <property type="project" value="InterPro"/>
</dbReference>
<evidence type="ECO:0000256" key="1">
    <source>
        <dbReference type="ARBA" id="ARBA00001974"/>
    </source>
</evidence>
<keyword evidence="7" id="KW-0503">Monooxygenase</keyword>
<evidence type="ECO:0000256" key="6">
    <source>
        <dbReference type="ARBA" id="ARBA00023004"/>
    </source>
</evidence>
<keyword evidence="5" id="KW-0274">FAD</keyword>
<proteinExistence type="inferred from homology"/>
<dbReference type="OrthoDB" id="354at2759"/>
<name>A0A7R9KFD0_9ACAR</name>
<keyword evidence="3" id="KW-0285">Flavoprotein</keyword>
<dbReference type="Proteomes" id="UP000759131">
    <property type="component" value="Unassembled WGS sequence"/>
</dbReference>
<evidence type="ECO:0000256" key="3">
    <source>
        <dbReference type="ARBA" id="ARBA00022630"/>
    </source>
</evidence>
<dbReference type="AlphaFoldDB" id="A0A7R9KFD0"/>
<dbReference type="EMBL" id="OC855501">
    <property type="protein sequence ID" value="CAD7622101.1"/>
    <property type="molecule type" value="Genomic_DNA"/>
</dbReference>
<dbReference type="GO" id="GO:0005737">
    <property type="term" value="C:cytoplasm"/>
    <property type="evidence" value="ECO:0007669"/>
    <property type="project" value="TreeGrafter"/>
</dbReference>
<gene>
    <name evidence="9" type="ORF">OSB1V03_LOCUS2570</name>
</gene>
<accession>A0A7R9KFD0</accession>
<evidence type="ECO:0000256" key="8">
    <source>
        <dbReference type="PIRSR" id="PIRSR602401-1"/>
    </source>
</evidence>
<dbReference type="SUPFAM" id="SSF47203">
    <property type="entry name" value="Acyl-CoA dehydrogenase C-terminal domain-like"/>
    <property type="match status" value="1"/>
</dbReference>
<comment type="similarity">
    <text evidence="2">Belongs to the cytochrome P450 family.</text>
</comment>
<evidence type="ECO:0000313" key="9">
    <source>
        <dbReference type="EMBL" id="CAD7622101.1"/>
    </source>
</evidence>
<evidence type="ECO:0000256" key="2">
    <source>
        <dbReference type="ARBA" id="ARBA00010617"/>
    </source>
</evidence>
<dbReference type="Gene3D" id="2.40.110.10">
    <property type="entry name" value="Butyryl-CoA Dehydrogenase, subunit A, domain 2"/>
    <property type="match status" value="1"/>
</dbReference>
<organism evidence="9">
    <name type="scientific">Medioppia subpectinata</name>
    <dbReference type="NCBI Taxonomy" id="1979941"/>
    <lineage>
        <taxon>Eukaryota</taxon>
        <taxon>Metazoa</taxon>
        <taxon>Ecdysozoa</taxon>
        <taxon>Arthropoda</taxon>
        <taxon>Chelicerata</taxon>
        <taxon>Arachnida</taxon>
        <taxon>Acari</taxon>
        <taxon>Acariformes</taxon>
        <taxon>Sarcoptiformes</taxon>
        <taxon>Oribatida</taxon>
        <taxon>Brachypylina</taxon>
        <taxon>Oppioidea</taxon>
        <taxon>Oppiidae</taxon>
        <taxon>Medioppia</taxon>
    </lineage>
</organism>
<dbReference type="InterPro" id="IPR002401">
    <property type="entry name" value="Cyt_P450_E_grp-I"/>
</dbReference>
<comment type="cofactor">
    <cofactor evidence="8">
        <name>heme</name>
        <dbReference type="ChEBI" id="CHEBI:30413"/>
    </cofactor>
</comment>
<dbReference type="GO" id="GO:0006082">
    <property type="term" value="P:organic acid metabolic process"/>
    <property type="evidence" value="ECO:0007669"/>
    <property type="project" value="TreeGrafter"/>
</dbReference>
<keyword evidence="8" id="KW-0349">Heme</keyword>
<dbReference type="Pfam" id="PF00067">
    <property type="entry name" value="p450"/>
    <property type="match status" value="1"/>
</dbReference>
<keyword evidence="6 8" id="KW-0408">Iron</keyword>
<dbReference type="EMBL" id="CAJPIZ010000926">
    <property type="protein sequence ID" value="CAG2102531.1"/>
    <property type="molecule type" value="Genomic_DNA"/>
</dbReference>
<dbReference type="PROSITE" id="PS00086">
    <property type="entry name" value="CYTOCHROME_P450"/>
    <property type="match status" value="1"/>
</dbReference>
<evidence type="ECO:0008006" key="11">
    <source>
        <dbReference type="Google" id="ProtNLM"/>
    </source>
</evidence>
<evidence type="ECO:0000256" key="7">
    <source>
        <dbReference type="ARBA" id="ARBA00023033"/>
    </source>
</evidence>
<dbReference type="SUPFAM" id="SSF48264">
    <property type="entry name" value="Cytochrome P450"/>
    <property type="match status" value="1"/>
</dbReference>
<dbReference type="GO" id="GO:0016712">
    <property type="term" value="F:oxidoreductase activity, acting on paired donors, with incorporation or reduction of molecular oxygen, reduced flavin or flavoprotein as one donor, and incorporation of one atom of oxygen"/>
    <property type="evidence" value="ECO:0007669"/>
    <property type="project" value="TreeGrafter"/>
</dbReference>
<feature type="binding site" description="axial binding residue" evidence="8">
    <location>
        <position position="734"/>
    </location>
    <ligand>
        <name>heme</name>
        <dbReference type="ChEBI" id="CHEBI:30413"/>
    </ligand>
    <ligandPart>
        <name>Fe</name>
        <dbReference type="ChEBI" id="CHEBI:18248"/>
    </ligandPart>
</feature>
<comment type="cofactor">
    <cofactor evidence="1">
        <name>FAD</name>
        <dbReference type="ChEBI" id="CHEBI:57692"/>
    </cofactor>
</comment>
<dbReference type="SUPFAM" id="SSF56645">
    <property type="entry name" value="Acyl-CoA dehydrogenase NM domain-like"/>
    <property type="match status" value="1"/>
</dbReference>
<evidence type="ECO:0000313" key="10">
    <source>
        <dbReference type="Proteomes" id="UP000759131"/>
    </source>
</evidence>
<protein>
    <recommendedName>
        <fullName evidence="11">Cytochrome P450</fullName>
    </recommendedName>
</protein>
<keyword evidence="4 8" id="KW-0479">Metal-binding</keyword>
<dbReference type="InterPro" id="IPR009100">
    <property type="entry name" value="AcylCoA_DH/oxidase_NM_dom_sf"/>
</dbReference>
<reference evidence="9" key="1">
    <citation type="submission" date="2020-11" db="EMBL/GenBank/DDBJ databases">
        <authorList>
            <person name="Tran Van P."/>
        </authorList>
    </citation>
    <scope>NUCLEOTIDE SEQUENCE</scope>
</reference>
<dbReference type="GO" id="GO:0006805">
    <property type="term" value="P:xenobiotic metabolic process"/>
    <property type="evidence" value="ECO:0007669"/>
    <property type="project" value="TreeGrafter"/>
</dbReference>
<feature type="non-terminal residue" evidence="9">
    <location>
        <position position="790"/>
    </location>
</feature>
<dbReference type="PANTHER" id="PTHR24300:SF375">
    <property type="entry name" value="CYTOCHROME P450 FAMILY"/>
    <property type="match status" value="1"/>
</dbReference>
<sequence length="790" mass="90868">MSLGLVLRTKRLVTAERIKWVQLLVTSDRFLCRKYCLAINGRDGTAGGGHRRWLSSASTPAEPKTIGQQIAQSGDQVFEERSYSGETKFSMPKPLAIKPIESVVPKSRVEKIIKYESFIERTFLGEFDKDFLTYPILLKNRKEYIQMADQYRMVRQMFAKINKDDQTLDELSFRSLHELTVSEMAYVFEAMGASQQNRLSFGTTSADDRRLLNPTNDQRFVSLPANQLSTETMGANKSIVEQLIPLILHNALSYNAITNSSNVSLRDEILEKRPKIGFAYCEPTDNLGSLPYVHWESQARLNHECDHWLLTGTKSRIYHDNYDYYLVFCRSEEFPDEPILDRRDQYGIVTLLVPKEQVIVEADGTDNYGIEYQRIRFNDLLLSRDRHEVIKSETRAILAQNVKACGQVVSGAVVLGLLKQLLRNTYDFLINERIGLTECELTQKILAECTRKIYAIESMVYLTAAMFDSFQTGADFSLESNAVKTMATEYAYDVIKNLRAIYGSRYPVSSTALDLINVFDSFLDCSINNRIYLSLRGVRTQGKWRHDHIRRMRLAPLYPIYAMKYFIGAVKTRRDQIDLDLDLCGYVHPNLKPAAEWLEYCVKKLDYASNALLMKYGKQKLRQEIESQIGDRMPTHEDRNRCHYVMAFIAETLRARNVVPSGLPHKAIVNTKLDKYTIPENMGVWVYQGIVCSNHKDWQNEREFKPERFIDSEGHFMTTRPKAYIPFGVGRRVCPGERLAIADLFLVLVRFLQLTQDYEIILDSNGGIDPNPDITDQLAPCAYKIKLHKR</sequence>
<dbReference type="InterPro" id="IPR036396">
    <property type="entry name" value="Cyt_P450_sf"/>
</dbReference>
<dbReference type="GO" id="GO:0020037">
    <property type="term" value="F:heme binding"/>
    <property type="evidence" value="ECO:0007669"/>
    <property type="project" value="InterPro"/>
</dbReference>
<dbReference type="InterPro" id="IPR050182">
    <property type="entry name" value="Cytochrome_P450_fam2"/>
</dbReference>
<evidence type="ECO:0000256" key="4">
    <source>
        <dbReference type="ARBA" id="ARBA00022723"/>
    </source>
</evidence>